<keyword evidence="3" id="KW-0333">Golgi apparatus</keyword>
<organism evidence="7 8">
    <name type="scientific">Neocucurbitaria cava</name>
    <dbReference type="NCBI Taxonomy" id="798079"/>
    <lineage>
        <taxon>Eukaryota</taxon>
        <taxon>Fungi</taxon>
        <taxon>Dikarya</taxon>
        <taxon>Ascomycota</taxon>
        <taxon>Pezizomycotina</taxon>
        <taxon>Dothideomycetes</taxon>
        <taxon>Pleosporomycetidae</taxon>
        <taxon>Pleosporales</taxon>
        <taxon>Pleosporineae</taxon>
        <taxon>Cucurbitariaceae</taxon>
        <taxon>Neocucurbitaria</taxon>
    </lineage>
</organism>
<evidence type="ECO:0000313" key="7">
    <source>
        <dbReference type="EMBL" id="KAJ4365727.1"/>
    </source>
</evidence>
<evidence type="ECO:0000313" key="8">
    <source>
        <dbReference type="Proteomes" id="UP001140560"/>
    </source>
</evidence>
<dbReference type="GO" id="GO:0000139">
    <property type="term" value="C:Golgi membrane"/>
    <property type="evidence" value="ECO:0007669"/>
    <property type="project" value="UniProtKB-SubCell"/>
</dbReference>
<dbReference type="Pfam" id="PF20649">
    <property type="entry name" value="COG5_C"/>
    <property type="match status" value="1"/>
</dbReference>
<gene>
    <name evidence="7" type="primary">COG5</name>
    <name evidence="7" type="ORF">N0V83_008347</name>
</gene>
<evidence type="ECO:0000256" key="2">
    <source>
        <dbReference type="ARBA" id="ARBA00020974"/>
    </source>
</evidence>
<accession>A0A9W8Y3Q3</accession>
<sequence length="446" mass="48857">MSKDEEPSYIDYEAFLGPDFSATSFANTLVLATNNPSDTPLDLSTPLSRVLFDVQEVDTHIDTLTTKSALPLLEHTRDSAESSGRILREVEGQVASLTESYKALEKEVIERYEVAEQVRVTAERLCETVKLGRAVARCLMLGRQLEVRMSELGGVGSAKKEDHRAMVRSADIILSLRQIFMASKPGEEGEGLDRVIAVTTLKNELVNPGERSISSRAQQVVKEFAMSSLLSSSGQTSASTYAQTEDTKSRTTSALLTLYLLSPTSAKTTLNTFEPTLMLNVLQEYLQIQLKSSLASLARALGQLPTLDRTLLEISARCQNIVALQSLLEGIKPPSHPLLDSSTTTGAQPWSNFLQPVLHALDTSSLPSYFWRSLASNLSPRVHELMQRGGVSARTLRSNKDRVRDMVRDSVNRGSQLPGALSTKTVAVTWEREAAVMVGSIMGQIK</sequence>
<dbReference type="GO" id="GO:0017119">
    <property type="term" value="C:Golgi transport complex"/>
    <property type="evidence" value="ECO:0007669"/>
    <property type="project" value="InterPro"/>
</dbReference>
<reference evidence="7" key="1">
    <citation type="submission" date="2022-10" db="EMBL/GenBank/DDBJ databases">
        <title>Tapping the CABI collections for fungal endophytes: first genome assemblies for Collariella, Neodidymelliopsis, Ascochyta clinopodiicola, Didymella pomorum, Didymosphaeria variabile, Neocosmospora piperis and Neocucurbitaria cava.</title>
        <authorList>
            <person name="Hill R."/>
        </authorList>
    </citation>
    <scope>NUCLEOTIDE SEQUENCE</scope>
    <source>
        <strain evidence="7">IMI 356814</strain>
    </source>
</reference>
<dbReference type="AlphaFoldDB" id="A0A9W8Y3Q3"/>
<feature type="domain" description="Conserved oligomeric Golgi complex subunit 5 N-terminal" evidence="5">
    <location>
        <begin position="13"/>
        <end position="145"/>
    </location>
</feature>
<dbReference type="OrthoDB" id="18786at2759"/>
<feature type="domain" description="Conserved oligomeric Golgi complex subunit 5 helical" evidence="6">
    <location>
        <begin position="208"/>
        <end position="410"/>
    </location>
</feature>
<keyword evidence="4" id="KW-0472">Membrane</keyword>
<name>A0A9W8Y3Q3_9PLEO</name>
<dbReference type="Pfam" id="PF10392">
    <property type="entry name" value="COG5_N"/>
    <property type="match status" value="1"/>
</dbReference>
<proteinExistence type="predicted"/>
<protein>
    <recommendedName>
        <fullName evidence="2">Conserved oligomeric Golgi complex subunit 5</fullName>
    </recommendedName>
</protein>
<evidence type="ECO:0000259" key="5">
    <source>
        <dbReference type="Pfam" id="PF10392"/>
    </source>
</evidence>
<evidence type="ECO:0000256" key="4">
    <source>
        <dbReference type="ARBA" id="ARBA00023136"/>
    </source>
</evidence>
<dbReference type="Proteomes" id="UP001140560">
    <property type="component" value="Unassembled WGS sequence"/>
</dbReference>
<comment type="subcellular location">
    <subcellularLocation>
        <location evidence="1">Golgi apparatus membrane</location>
        <topology evidence="1">Peripheral membrane protein</topology>
    </subcellularLocation>
</comment>
<dbReference type="GO" id="GO:0006891">
    <property type="term" value="P:intra-Golgi vesicle-mediated transport"/>
    <property type="evidence" value="ECO:0007669"/>
    <property type="project" value="InterPro"/>
</dbReference>
<evidence type="ECO:0000256" key="3">
    <source>
        <dbReference type="ARBA" id="ARBA00023034"/>
    </source>
</evidence>
<dbReference type="InterPro" id="IPR048485">
    <property type="entry name" value="COG5_helical"/>
</dbReference>
<dbReference type="InterPro" id="IPR019465">
    <property type="entry name" value="Cog5"/>
</dbReference>
<evidence type="ECO:0000256" key="1">
    <source>
        <dbReference type="ARBA" id="ARBA00004395"/>
    </source>
</evidence>
<dbReference type="PANTHER" id="PTHR13228">
    <property type="entry name" value="CONSERVED OLIGOMERIC GOLGI COMPLEX COMPONENT 5"/>
    <property type="match status" value="1"/>
</dbReference>
<dbReference type="InterPro" id="IPR049176">
    <property type="entry name" value="COG5_N"/>
</dbReference>
<evidence type="ECO:0000259" key="6">
    <source>
        <dbReference type="Pfam" id="PF20649"/>
    </source>
</evidence>
<comment type="caution">
    <text evidence="7">The sequence shown here is derived from an EMBL/GenBank/DDBJ whole genome shotgun (WGS) entry which is preliminary data.</text>
</comment>
<dbReference type="PANTHER" id="PTHR13228:SF3">
    <property type="entry name" value="CONSERVED OLIGOMERIC GOLGI COMPLEX SUBUNIT 5"/>
    <property type="match status" value="1"/>
</dbReference>
<keyword evidence="8" id="KW-1185">Reference proteome</keyword>
<dbReference type="EMBL" id="JAPEUY010000015">
    <property type="protein sequence ID" value="KAJ4365727.1"/>
    <property type="molecule type" value="Genomic_DNA"/>
</dbReference>